<dbReference type="Proteomes" id="UP001177023">
    <property type="component" value="Unassembled WGS sequence"/>
</dbReference>
<accession>A0AA36G3A0</accession>
<organism evidence="1 2">
    <name type="scientific">Mesorhabditis spiculigera</name>
    <dbReference type="NCBI Taxonomy" id="96644"/>
    <lineage>
        <taxon>Eukaryota</taxon>
        <taxon>Metazoa</taxon>
        <taxon>Ecdysozoa</taxon>
        <taxon>Nematoda</taxon>
        <taxon>Chromadorea</taxon>
        <taxon>Rhabditida</taxon>
        <taxon>Rhabditina</taxon>
        <taxon>Rhabditomorpha</taxon>
        <taxon>Rhabditoidea</taxon>
        <taxon>Rhabditidae</taxon>
        <taxon>Mesorhabditinae</taxon>
        <taxon>Mesorhabditis</taxon>
    </lineage>
</organism>
<proteinExistence type="predicted"/>
<name>A0AA36G3A0_9BILA</name>
<evidence type="ECO:0000313" key="1">
    <source>
        <dbReference type="EMBL" id="CAJ0577215.1"/>
    </source>
</evidence>
<sequence>MPRARPIILTAMRAGMLMRGAAELSTSAVPLRAVVAKNPAFRITRHATTASTSDAGLPTKEKLLSVDWIVEHQLPGLFKQPLTAFMNACDRNIALEDRLYNYNLTSKESLFKHIAKLRIYFRYKFPFVKVEHIGSCIYEGEDMVTILWRLTYLKSSFANYLPSFMTGRTQPMTVEEGAMDLHVHADGTIYKIVNRKLTAADREGSNIMKQLKLESQEERTEKMERHIRKEINQQL</sequence>
<comment type="caution">
    <text evidence="1">The sequence shown here is derived from an EMBL/GenBank/DDBJ whole genome shotgun (WGS) entry which is preliminary data.</text>
</comment>
<reference evidence="1" key="1">
    <citation type="submission" date="2023-06" db="EMBL/GenBank/DDBJ databases">
        <authorList>
            <person name="Delattre M."/>
        </authorList>
    </citation>
    <scope>NUCLEOTIDE SEQUENCE</scope>
    <source>
        <strain evidence="1">AF72</strain>
    </source>
</reference>
<dbReference type="EMBL" id="CATQJA010002648">
    <property type="protein sequence ID" value="CAJ0577215.1"/>
    <property type="molecule type" value="Genomic_DNA"/>
</dbReference>
<evidence type="ECO:0000313" key="2">
    <source>
        <dbReference type="Proteomes" id="UP001177023"/>
    </source>
</evidence>
<keyword evidence="2" id="KW-1185">Reference proteome</keyword>
<gene>
    <name evidence="1" type="ORF">MSPICULIGERA_LOCUS15493</name>
</gene>
<feature type="non-terminal residue" evidence="1">
    <location>
        <position position="235"/>
    </location>
</feature>
<dbReference type="AlphaFoldDB" id="A0AA36G3A0"/>
<protein>
    <submittedName>
        <fullName evidence="1">Uncharacterized protein</fullName>
    </submittedName>
</protein>